<sequence>MAVRMYLWQAVLAISMWKRVLANEKRELGLNLYGGGYENYSLAHVNATGPDDVLHYLWGASRGGVSLVIVLTKLDTEVNIRWNANGTEGVMSDIKFSEDPLLSFGIIVPLVMQYRDIKDTANIGTVSDDDVTVYDMRDIQWRGTVRSNDPDSVVLRFVGTNFFQKNLTSGHPLKEDSLVFQACFWQRNDEDLGFAFPFYGFSPRLMEHSNKLAR</sequence>
<evidence type="ECO:0000256" key="3">
    <source>
        <dbReference type="ARBA" id="ARBA00022729"/>
    </source>
</evidence>
<keyword evidence="13" id="KW-1185">Reference proteome</keyword>
<evidence type="ECO:0000256" key="8">
    <source>
        <dbReference type="ARBA" id="ARBA00024176"/>
    </source>
</evidence>
<dbReference type="Pfam" id="PF15065">
    <property type="entry name" value="NCU-G1"/>
    <property type="match status" value="1"/>
</dbReference>
<evidence type="ECO:0000256" key="2">
    <source>
        <dbReference type="ARBA" id="ARBA00022692"/>
    </source>
</evidence>
<reference evidence="12" key="1">
    <citation type="submission" date="2020-11" db="EMBL/GenBank/DDBJ databases">
        <authorList>
            <person name="Tran Van P."/>
        </authorList>
    </citation>
    <scope>NUCLEOTIDE SEQUENCE</scope>
</reference>
<accession>A0A7R9BNX8</accession>
<evidence type="ECO:0000256" key="4">
    <source>
        <dbReference type="ARBA" id="ARBA00022989"/>
    </source>
</evidence>
<evidence type="ECO:0000313" key="12">
    <source>
        <dbReference type="EMBL" id="CAD7277475.1"/>
    </source>
</evidence>
<dbReference type="InterPro" id="IPR029382">
    <property type="entry name" value="NCU-G1"/>
</dbReference>
<dbReference type="EMBL" id="OA882957">
    <property type="protein sequence ID" value="CAD7277475.1"/>
    <property type="molecule type" value="Genomic_DNA"/>
</dbReference>
<dbReference type="EMBL" id="CAJPEX010000920">
    <property type="protein sequence ID" value="CAG0917627.1"/>
    <property type="molecule type" value="Genomic_DNA"/>
</dbReference>
<keyword evidence="5" id="KW-0472">Membrane</keyword>
<proteinExistence type="inferred from homology"/>
<keyword evidence="3 11" id="KW-0732">Signal</keyword>
<name>A0A7R9BNX8_9CRUS</name>
<feature type="signal peptide" evidence="11">
    <location>
        <begin position="1"/>
        <end position="22"/>
    </location>
</feature>
<evidence type="ECO:0000313" key="13">
    <source>
        <dbReference type="Proteomes" id="UP000678499"/>
    </source>
</evidence>
<dbReference type="PANTHER" id="PTHR31981">
    <property type="entry name" value="GLYCOSYLATED LYSOSOMAL MEMBRANE PROTEIN"/>
    <property type="match status" value="1"/>
</dbReference>
<organism evidence="12">
    <name type="scientific">Notodromas monacha</name>
    <dbReference type="NCBI Taxonomy" id="399045"/>
    <lineage>
        <taxon>Eukaryota</taxon>
        <taxon>Metazoa</taxon>
        <taxon>Ecdysozoa</taxon>
        <taxon>Arthropoda</taxon>
        <taxon>Crustacea</taxon>
        <taxon>Oligostraca</taxon>
        <taxon>Ostracoda</taxon>
        <taxon>Podocopa</taxon>
        <taxon>Podocopida</taxon>
        <taxon>Cypridocopina</taxon>
        <taxon>Cypridoidea</taxon>
        <taxon>Cyprididae</taxon>
        <taxon>Notodromas</taxon>
    </lineage>
</organism>
<evidence type="ECO:0000256" key="11">
    <source>
        <dbReference type="SAM" id="SignalP"/>
    </source>
</evidence>
<comment type="similarity">
    <text evidence="1">Belongs to the GLMP family.</text>
</comment>
<dbReference type="Proteomes" id="UP000678499">
    <property type="component" value="Unassembled WGS sequence"/>
</dbReference>
<keyword evidence="6" id="KW-0325">Glycoprotein</keyword>
<evidence type="ECO:0000256" key="10">
    <source>
        <dbReference type="ARBA" id="ARBA00044960"/>
    </source>
</evidence>
<dbReference type="GO" id="GO:0005765">
    <property type="term" value="C:lysosomal membrane"/>
    <property type="evidence" value="ECO:0007669"/>
    <property type="project" value="UniProtKB-SubCell"/>
</dbReference>
<keyword evidence="2" id="KW-0812">Transmembrane</keyword>
<evidence type="ECO:0000256" key="9">
    <source>
        <dbReference type="ARBA" id="ARBA00024189"/>
    </source>
</evidence>
<keyword evidence="4" id="KW-1133">Transmembrane helix</keyword>
<dbReference type="PANTHER" id="PTHR31981:SF1">
    <property type="entry name" value="GLYCOSYLATED LYSOSOMAL MEMBRANE PROTEIN"/>
    <property type="match status" value="1"/>
</dbReference>
<evidence type="ECO:0000256" key="1">
    <source>
        <dbReference type="ARBA" id="ARBA00010599"/>
    </source>
</evidence>
<evidence type="ECO:0000256" key="7">
    <source>
        <dbReference type="ARBA" id="ARBA00023228"/>
    </source>
</evidence>
<evidence type="ECO:0000256" key="6">
    <source>
        <dbReference type="ARBA" id="ARBA00023180"/>
    </source>
</evidence>
<evidence type="ECO:0000256" key="5">
    <source>
        <dbReference type="ARBA" id="ARBA00023136"/>
    </source>
</evidence>
<comment type="subcellular location">
    <subcellularLocation>
        <location evidence="9">Lysosome membrane</location>
        <topology evidence="9">Single-pass type I membrane protein</topology>
        <orientation evidence="9">Lumenal side</orientation>
    </subcellularLocation>
</comment>
<comment type="subunit">
    <text evidence="10">Interacts (via lumenal domain) with lysosomal protein MFSD1; the interaction starts while both proteins are still in the endoplasmic reticulum and is required for stabilization of MFSD1 in lysosomes but has no direct effect on its targeting to lysosomes or transporter activity.</text>
</comment>
<dbReference type="AlphaFoldDB" id="A0A7R9BNX8"/>
<feature type="chain" id="PRO_5036210225" evidence="11">
    <location>
        <begin position="23"/>
        <end position="214"/>
    </location>
</feature>
<protein>
    <submittedName>
        <fullName evidence="12">Uncharacterized protein</fullName>
    </submittedName>
</protein>
<comment type="function">
    <text evidence="8">Required to protect lysosomal transporter MFSD1 from lysosomal proteolysis and for MFSD1 lysosomal localization.</text>
</comment>
<gene>
    <name evidence="12" type="ORF">NMOB1V02_LOCUS5208</name>
</gene>
<keyword evidence="7" id="KW-0458">Lysosome</keyword>